<name>A3DPN0_STAMF</name>
<dbReference type="HOGENOM" id="CLU_955178_0_0_2"/>
<evidence type="ECO:0000313" key="2">
    <source>
        <dbReference type="Proteomes" id="UP000000254"/>
    </source>
</evidence>
<dbReference type="OrthoDB" id="373808at2157"/>
<protein>
    <submittedName>
        <fullName evidence="1">Uncharacterized protein</fullName>
    </submittedName>
</protein>
<reference evidence="2" key="1">
    <citation type="journal article" date="2009" name="BMC Genomics">
        <title>The complete genome sequence of Staphylothermus marinus reveals differences in sulfur metabolism among heterotrophic Crenarchaeota.</title>
        <authorList>
            <person name="Anderson I.J."/>
            <person name="Dharmarajan L."/>
            <person name="Rodriguez J."/>
            <person name="Hooper S."/>
            <person name="Porat I."/>
            <person name="Ulrich L.E."/>
            <person name="Elkins J.G."/>
            <person name="Mavromatis K."/>
            <person name="Sun H."/>
            <person name="Land M."/>
            <person name="Lapidus A."/>
            <person name="Lucas S."/>
            <person name="Barry K."/>
            <person name="Huber H."/>
            <person name="Zhulin I.B."/>
            <person name="Whitman W.B."/>
            <person name="Mukhopadhyay B."/>
            <person name="Woese C."/>
            <person name="Bristow J."/>
            <person name="Kyrpides N."/>
        </authorList>
    </citation>
    <scope>NUCLEOTIDE SEQUENCE [LARGE SCALE GENOMIC DNA]</scope>
    <source>
        <strain evidence="2">ATCC 43588 / DSM 3639 / JCM 9404 / F1</strain>
    </source>
</reference>
<dbReference type="eggNOG" id="arCOG11625">
    <property type="taxonomic scope" value="Archaea"/>
</dbReference>
<proteinExistence type="predicted"/>
<dbReference type="RefSeq" id="WP_011839784.1">
    <property type="nucleotide sequence ID" value="NC_009033.1"/>
</dbReference>
<accession>A3DPN0</accession>
<dbReference type="STRING" id="399550.Smar_1501"/>
<dbReference type="KEGG" id="smr:Smar_1501"/>
<dbReference type="Proteomes" id="UP000000254">
    <property type="component" value="Chromosome"/>
</dbReference>
<sequence length="291" mass="33679">MSYSKELYDKIMENPWLTIYDCLRSKCDFSEIGRILKDLLLKPMNTKEYIVGLELLKAIKSQAPVEILFRSISMVVDDKVIKKILEDTKPDKILEEYKKNYFKGMGLITLLEIYPFLNLRDELAERVKELLREAPEKIDNEKDLREFLRALTFGPLSVLSPAKLKDVLVFIRNNLSNKPLCLQTKTDIISMIVDNYPPQILGENIEIIDIIADILREVAENTILLASSELDRAVNIYSDINIFMSKIRKLCEDLGRFDLCRRVWDRAGDALNELYEKIGKIIVSLNEIAEQ</sequence>
<reference evidence="1 2" key="2">
    <citation type="journal article" date="2009" name="Stand. Genomic Sci.">
        <title>Complete genome sequence of Staphylothermus marinus Stetter and Fiala 1986 type strain F1.</title>
        <authorList>
            <person name="Anderson I.J."/>
            <person name="Sun H."/>
            <person name="Lapidus A."/>
            <person name="Copeland A."/>
            <person name="Glavina Del Rio T."/>
            <person name="Tice H."/>
            <person name="Dalin E."/>
            <person name="Lucas S."/>
            <person name="Barry K."/>
            <person name="Land M."/>
            <person name="Richardson P."/>
            <person name="Huber H."/>
            <person name="Kyrpides N.C."/>
        </authorList>
    </citation>
    <scope>NUCLEOTIDE SEQUENCE [LARGE SCALE GENOMIC DNA]</scope>
    <source>
        <strain evidence="2">ATCC 43588 / DSM 3639 / JCM 9404 / F1</strain>
    </source>
</reference>
<organism evidence="1 2">
    <name type="scientific">Staphylothermus marinus (strain ATCC 43588 / DSM 3639 / JCM 9404 / F1)</name>
    <dbReference type="NCBI Taxonomy" id="399550"/>
    <lineage>
        <taxon>Archaea</taxon>
        <taxon>Thermoproteota</taxon>
        <taxon>Thermoprotei</taxon>
        <taxon>Desulfurococcales</taxon>
        <taxon>Desulfurococcaceae</taxon>
        <taxon>Staphylothermus</taxon>
    </lineage>
</organism>
<dbReference type="GeneID" id="4907086"/>
<evidence type="ECO:0000313" key="1">
    <source>
        <dbReference type="EMBL" id="ABN70590.1"/>
    </source>
</evidence>
<gene>
    <name evidence="1" type="ordered locus">Smar_1501</name>
</gene>
<dbReference type="AlphaFoldDB" id="A3DPN0"/>
<keyword evidence="2" id="KW-1185">Reference proteome</keyword>
<dbReference type="EMBL" id="CP000575">
    <property type="protein sequence ID" value="ABN70590.1"/>
    <property type="molecule type" value="Genomic_DNA"/>
</dbReference>